<keyword evidence="3" id="KW-0964">Secreted</keyword>
<dbReference type="PANTHER" id="PTHR42792">
    <property type="entry name" value="FLAGELLIN"/>
    <property type="match status" value="1"/>
</dbReference>
<name>A0A518B233_9BACT</name>
<keyword evidence="6" id="KW-0969">Cilium</keyword>
<evidence type="ECO:0000259" key="5">
    <source>
        <dbReference type="Pfam" id="PF00700"/>
    </source>
</evidence>
<gene>
    <name evidence="6" type="primary">fliC</name>
    <name evidence="6" type="ORF">Pan216_19060</name>
</gene>
<dbReference type="RefSeq" id="WP_145257694.1">
    <property type="nucleotide sequence ID" value="NZ_CP036279.1"/>
</dbReference>
<sequence>MSQLSINTNVPSVVSQFNLQRNSDKLNNTLESISTGLRIRSAKDGPADLISGETLRLELTSINSAIQNNQRANNFAATAEASLREIGSLLDEIEGILVNSANEGVLSQEELEANQASVDQAVLSINRIASSTRFANRSVLDGSFGFELSGVNRFDQAGTLSDVNVRLANFNSSGDAISVDVNLTATASQATVTLNNGGTASVDSTIEIIGNSGAVTLNIGAGQSVDDAVNAFTDATGVSSSNGILTSVEFGSNAFVNVNNVVGALLTNSEASAVGTNVEGTINGQEFEGDGLRATLATTNLQLELSFQESVTTTGDVGSFSIESGGALFQLGAEINLAQQVNIGLESFLASSLGSVSVDEDGNALNRTLSSIVTGGENSILAGSASIAQDIVAESQRQVTTTQGFLGSIQRNTIETNLNSLSVAFENITAARSTIVDVNFAQATAELTQQQILLQANVSTAAIANSNPQTLLQLLG</sequence>
<evidence type="ECO:0000256" key="2">
    <source>
        <dbReference type="ARBA" id="ARBA00023143"/>
    </source>
</evidence>
<proteinExistence type="inferred from homology"/>
<dbReference type="PANTHER" id="PTHR42792:SF2">
    <property type="entry name" value="FLAGELLIN"/>
    <property type="match status" value="1"/>
</dbReference>
<dbReference type="Pfam" id="PF00700">
    <property type="entry name" value="Flagellin_C"/>
    <property type="match status" value="1"/>
</dbReference>
<dbReference type="AlphaFoldDB" id="A0A518B233"/>
<evidence type="ECO:0000259" key="4">
    <source>
        <dbReference type="Pfam" id="PF00669"/>
    </source>
</evidence>
<reference evidence="6 7" key="1">
    <citation type="submission" date="2019-02" db="EMBL/GenBank/DDBJ databases">
        <title>Deep-cultivation of Planctomycetes and their phenomic and genomic characterization uncovers novel biology.</title>
        <authorList>
            <person name="Wiegand S."/>
            <person name="Jogler M."/>
            <person name="Boedeker C."/>
            <person name="Pinto D."/>
            <person name="Vollmers J."/>
            <person name="Rivas-Marin E."/>
            <person name="Kohn T."/>
            <person name="Peeters S.H."/>
            <person name="Heuer A."/>
            <person name="Rast P."/>
            <person name="Oberbeckmann S."/>
            <person name="Bunk B."/>
            <person name="Jeske O."/>
            <person name="Meyerdierks A."/>
            <person name="Storesund J.E."/>
            <person name="Kallscheuer N."/>
            <person name="Luecker S."/>
            <person name="Lage O.M."/>
            <person name="Pohl T."/>
            <person name="Merkel B.J."/>
            <person name="Hornburger P."/>
            <person name="Mueller R.-W."/>
            <person name="Bruemmer F."/>
            <person name="Labrenz M."/>
            <person name="Spormann A.M."/>
            <person name="Op den Camp H."/>
            <person name="Overmann J."/>
            <person name="Amann R."/>
            <person name="Jetten M.S.M."/>
            <person name="Mascher T."/>
            <person name="Medema M.H."/>
            <person name="Devos D.P."/>
            <person name="Kaster A.-K."/>
            <person name="Ovreas L."/>
            <person name="Rohde M."/>
            <person name="Galperin M.Y."/>
            <person name="Jogler C."/>
        </authorList>
    </citation>
    <scope>NUCLEOTIDE SEQUENCE [LARGE SCALE GENOMIC DNA]</scope>
    <source>
        <strain evidence="6 7">Pan216</strain>
    </source>
</reference>
<keyword evidence="6" id="KW-0966">Cell projection</keyword>
<dbReference type="GO" id="GO:0009288">
    <property type="term" value="C:bacterial-type flagellum"/>
    <property type="evidence" value="ECO:0007669"/>
    <property type="project" value="UniProtKB-SubCell"/>
</dbReference>
<dbReference type="KEGG" id="knv:Pan216_19060"/>
<comment type="function">
    <text evidence="3">Flagellin is the subunit protein which polymerizes to form the filaments of bacterial flagella.</text>
</comment>
<keyword evidence="6" id="KW-0282">Flagellum</keyword>
<evidence type="ECO:0000313" key="6">
    <source>
        <dbReference type="EMBL" id="QDU61053.1"/>
    </source>
</evidence>
<keyword evidence="7" id="KW-1185">Reference proteome</keyword>
<evidence type="ECO:0000256" key="3">
    <source>
        <dbReference type="RuleBase" id="RU362073"/>
    </source>
</evidence>
<protein>
    <recommendedName>
        <fullName evidence="3">Flagellin</fullName>
    </recommendedName>
</protein>
<dbReference type="OrthoDB" id="9796789at2"/>
<dbReference type="SUPFAM" id="SSF64518">
    <property type="entry name" value="Phase 1 flagellin"/>
    <property type="match status" value="1"/>
</dbReference>
<dbReference type="EMBL" id="CP036279">
    <property type="protein sequence ID" value="QDU61053.1"/>
    <property type="molecule type" value="Genomic_DNA"/>
</dbReference>
<dbReference type="InterPro" id="IPR001029">
    <property type="entry name" value="Flagellin_N"/>
</dbReference>
<dbReference type="InterPro" id="IPR001492">
    <property type="entry name" value="Flagellin"/>
</dbReference>
<comment type="subcellular location">
    <subcellularLocation>
        <location evidence="3">Secreted</location>
    </subcellularLocation>
    <subcellularLocation>
        <location evidence="3">Bacterial flagellum</location>
    </subcellularLocation>
</comment>
<comment type="similarity">
    <text evidence="1 3">Belongs to the bacterial flagellin family.</text>
</comment>
<dbReference type="Proteomes" id="UP000317093">
    <property type="component" value="Chromosome"/>
</dbReference>
<evidence type="ECO:0000256" key="1">
    <source>
        <dbReference type="ARBA" id="ARBA00005709"/>
    </source>
</evidence>
<feature type="domain" description="Flagellin N-terminal" evidence="4">
    <location>
        <begin position="6"/>
        <end position="143"/>
    </location>
</feature>
<organism evidence="6 7">
    <name type="scientific">Kolteria novifilia</name>
    <dbReference type="NCBI Taxonomy" id="2527975"/>
    <lineage>
        <taxon>Bacteria</taxon>
        <taxon>Pseudomonadati</taxon>
        <taxon>Planctomycetota</taxon>
        <taxon>Planctomycetia</taxon>
        <taxon>Kolteriales</taxon>
        <taxon>Kolteriaceae</taxon>
        <taxon>Kolteria</taxon>
    </lineage>
</organism>
<dbReference type="Gene3D" id="1.20.1330.10">
    <property type="entry name" value="f41 fragment of flagellin, N-terminal domain"/>
    <property type="match status" value="2"/>
</dbReference>
<evidence type="ECO:0000313" key="7">
    <source>
        <dbReference type="Proteomes" id="UP000317093"/>
    </source>
</evidence>
<dbReference type="GO" id="GO:0005198">
    <property type="term" value="F:structural molecule activity"/>
    <property type="evidence" value="ECO:0007669"/>
    <property type="project" value="UniProtKB-UniRule"/>
</dbReference>
<accession>A0A518B233</accession>
<keyword evidence="2 3" id="KW-0975">Bacterial flagellum</keyword>
<feature type="domain" description="Flagellin C-terminal" evidence="5">
    <location>
        <begin position="391"/>
        <end position="475"/>
    </location>
</feature>
<dbReference type="GO" id="GO:0005576">
    <property type="term" value="C:extracellular region"/>
    <property type="evidence" value="ECO:0007669"/>
    <property type="project" value="UniProtKB-SubCell"/>
</dbReference>
<dbReference type="InterPro" id="IPR046358">
    <property type="entry name" value="Flagellin_C"/>
</dbReference>
<dbReference type="Pfam" id="PF00669">
    <property type="entry name" value="Flagellin_N"/>
    <property type="match status" value="1"/>
</dbReference>
<dbReference type="PRINTS" id="PR00207">
    <property type="entry name" value="FLAGELLIN"/>
</dbReference>